<protein>
    <submittedName>
        <fullName evidence="2">Uncharacterized protein</fullName>
    </submittedName>
</protein>
<feature type="region of interest" description="Disordered" evidence="1">
    <location>
        <begin position="217"/>
        <end position="240"/>
    </location>
</feature>
<accession>X0SD01</accession>
<dbReference type="AlphaFoldDB" id="X0SD01"/>
<reference evidence="2" key="1">
    <citation type="journal article" date="2014" name="Front. Microbiol.">
        <title>High frequency of phylogenetically diverse reductive dehalogenase-homologous genes in deep subseafloor sedimentary metagenomes.</title>
        <authorList>
            <person name="Kawai M."/>
            <person name="Futagami T."/>
            <person name="Toyoda A."/>
            <person name="Takaki Y."/>
            <person name="Nishi S."/>
            <person name="Hori S."/>
            <person name="Arai W."/>
            <person name="Tsubouchi T."/>
            <person name="Morono Y."/>
            <person name="Uchiyama I."/>
            <person name="Ito T."/>
            <person name="Fujiyama A."/>
            <person name="Inagaki F."/>
            <person name="Takami H."/>
        </authorList>
    </citation>
    <scope>NUCLEOTIDE SEQUENCE</scope>
    <source>
        <strain evidence="2">Expedition CK06-06</strain>
    </source>
</reference>
<feature type="compositionally biased region" description="Low complexity" evidence="1">
    <location>
        <begin position="217"/>
        <end position="228"/>
    </location>
</feature>
<comment type="caution">
    <text evidence="2">The sequence shown here is derived from an EMBL/GenBank/DDBJ whole genome shotgun (WGS) entry which is preliminary data.</text>
</comment>
<feature type="non-terminal residue" evidence="2">
    <location>
        <position position="1"/>
    </location>
</feature>
<gene>
    <name evidence="2" type="ORF">S01H1_03618</name>
</gene>
<name>X0SD01_9ZZZZ</name>
<dbReference type="Gene3D" id="2.60.120.200">
    <property type="match status" value="1"/>
</dbReference>
<evidence type="ECO:0000256" key="1">
    <source>
        <dbReference type="SAM" id="MobiDB-lite"/>
    </source>
</evidence>
<evidence type="ECO:0000313" key="2">
    <source>
        <dbReference type="EMBL" id="GAF78899.1"/>
    </source>
</evidence>
<proteinExistence type="predicted"/>
<organism evidence="2">
    <name type="scientific">marine sediment metagenome</name>
    <dbReference type="NCBI Taxonomy" id="412755"/>
    <lineage>
        <taxon>unclassified sequences</taxon>
        <taxon>metagenomes</taxon>
        <taxon>ecological metagenomes</taxon>
    </lineage>
</organism>
<sequence>SAANYTPGDPLSNGQRHWFTTGNNINTSGSKAVFSTPQKELWIRFYLLYETGTIWTSDFDVPAYDKIMYLHTGFAGIDIISELYFNMYSLTAQSTGGDYYQVTTASGEGWSTWTNGANLISDGEWHCVETHMKMDTDQTDGIGRIFIDGVLKEENLAVDYSDGNATAQLGWTDIDIGANQNMPADLRYMDYDDIIIYNQTPPNDCNGTPCIGLITPTPTPTPTRAGGTTQNGFGSGKFGR</sequence>
<dbReference type="EMBL" id="BARS01001957">
    <property type="protein sequence ID" value="GAF78899.1"/>
    <property type="molecule type" value="Genomic_DNA"/>
</dbReference>